<dbReference type="PANTHER" id="PTHR48064">
    <property type="entry name" value="OS01G0750400 PROTEIN"/>
    <property type="match status" value="1"/>
</dbReference>
<keyword evidence="1" id="KW-1133">Transmembrane helix</keyword>
<evidence type="ECO:0000256" key="2">
    <source>
        <dbReference type="SAM" id="SignalP"/>
    </source>
</evidence>
<proteinExistence type="predicted"/>
<gene>
    <name evidence="3" type="ORF">CSSPTR1EN2_LOCUS14393</name>
</gene>
<feature type="transmembrane region" description="Helical" evidence="1">
    <location>
        <begin position="448"/>
        <end position="470"/>
    </location>
</feature>
<evidence type="ECO:0000313" key="3">
    <source>
        <dbReference type="EMBL" id="CAK9219255.1"/>
    </source>
</evidence>
<keyword evidence="1" id="KW-0472">Membrane</keyword>
<sequence length="480" mass="48491">MMTTLPHMRRVLGRNLAVQVLLFSAVCIMLVHVGTQAEVVPAVPPVLAPVSVKPAPVKAPVIPPPVVAPVVAAAPKVAPVVAAAPKVAPVVAAAPKTAPVLPPVGVPPVAAAAPAKTAPVPASAGPLASPAPVTAGPVAAGPAVAAGGALVGKQLTALKDLGMTVGPNACEVESPAVLTCDPTSHLLTTLSVQNCPATATLSPTDFEAIATVSLTHLSFVDCGVRAPSAAPSVGFASSLQDLFIVDSFTGLFGWWLGRLHALKNLTVIDAPITTDSGLDVIVSNMDSLEYLTITNSSLPGKLPTTWPATLISIQLAGNRISGGIPSSMGSMTALTKLDLSYNQLNGTIPTELGKLPLTYVDFSNNTELSGPLPFSTETLSSMKTLKVGGTAICYDPSTITAKLAHSFSVPICGGLAPIGGPVSGPSSAPTPGPAAAVTSSTHKKKPKLIVIVIAAAAGLVVLSAIIYCCCRWWGAREGYH</sequence>
<keyword evidence="2" id="KW-0732">Signal</keyword>
<evidence type="ECO:0000313" key="4">
    <source>
        <dbReference type="Proteomes" id="UP001497512"/>
    </source>
</evidence>
<accession>A0ABP0UD48</accession>
<organism evidence="3 4">
    <name type="scientific">Sphagnum troendelagicum</name>
    <dbReference type="NCBI Taxonomy" id="128251"/>
    <lineage>
        <taxon>Eukaryota</taxon>
        <taxon>Viridiplantae</taxon>
        <taxon>Streptophyta</taxon>
        <taxon>Embryophyta</taxon>
        <taxon>Bryophyta</taxon>
        <taxon>Sphagnophytina</taxon>
        <taxon>Sphagnopsida</taxon>
        <taxon>Sphagnales</taxon>
        <taxon>Sphagnaceae</taxon>
        <taxon>Sphagnum</taxon>
    </lineage>
</organism>
<dbReference type="Proteomes" id="UP001497512">
    <property type="component" value="Chromosome 3"/>
</dbReference>
<evidence type="ECO:0008006" key="5">
    <source>
        <dbReference type="Google" id="ProtNLM"/>
    </source>
</evidence>
<feature type="signal peptide" evidence="2">
    <location>
        <begin position="1"/>
        <end position="37"/>
    </location>
</feature>
<dbReference type="Pfam" id="PF00560">
    <property type="entry name" value="LRR_1"/>
    <property type="match status" value="1"/>
</dbReference>
<protein>
    <recommendedName>
        <fullName evidence="5">L domain-like protein</fullName>
    </recommendedName>
</protein>
<dbReference type="PANTHER" id="PTHR48064:SF1">
    <property type="entry name" value="RECEPTOR-LIKE PROTEIN 51-RELATED"/>
    <property type="match status" value="1"/>
</dbReference>
<dbReference type="InterPro" id="IPR032675">
    <property type="entry name" value="LRR_dom_sf"/>
</dbReference>
<dbReference type="InterPro" id="IPR001611">
    <property type="entry name" value="Leu-rich_rpt"/>
</dbReference>
<feature type="chain" id="PRO_5046610154" description="L domain-like protein" evidence="2">
    <location>
        <begin position="38"/>
        <end position="480"/>
    </location>
</feature>
<keyword evidence="4" id="KW-1185">Reference proteome</keyword>
<reference evidence="3" key="1">
    <citation type="submission" date="2024-02" db="EMBL/GenBank/DDBJ databases">
        <authorList>
            <consortium name="ELIXIR-Norway"/>
            <consortium name="Elixir Norway"/>
        </authorList>
    </citation>
    <scope>NUCLEOTIDE SEQUENCE</scope>
</reference>
<dbReference type="EMBL" id="OZ019895">
    <property type="protein sequence ID" value="CAK9219255.1"/>
    <property type="molecule type" value="Genomic_DNA"/>
</dbReference>
<dbReference type="Gene3D" id="3.80.10.10">
    <property type="entry name" value="Ribonuclease Inhibitor"/>
    <property type="match status" value="1"/>
</dbReference>
<evidence type="ECO:0000256" key="1">
    <source>
        <dbReference type="SAM" id="Phobius"/>
    </source>
</evidence>
<dbReference type="InterPro" id="IPR053038">
    <property type="entry name" value="RLP_Defense"/>
</dbReference>
<dbReference type="SUPFAM" id="SSF52058">
    <property type="entry name" value="L domain-like"/>
    <property type="match status" value="1"/>
</dbReference>
<keyword evidence="1" id="KW-0812">Transmembrane</keyword>
<name>A0ABP0UD48_9BRYO</name>